<dbReference type="STRING" id="311410.LA5095_05832"/>
<evidence type="ECO:0000256" key="8">
    <source>
        <dbReference type="SAM" id="Coils"/>
    </source>
</evidence>
<dbReference type="RefSeq" id="WP_306362376.1">
    <property type="nucleotide sequence ID" value="NZ_CANKXR010000014.1"/>
</dbReference>
<keyword evidence="4" id="KW-1134">Transmembrane beta strand</keyword>
<dbReference type="Gene3D" id="1.20.1600.10">
    <property type="entry name" value="Outer membrane efflux proteins (OEP)"/>
    <property type="match status" value="1"/>
</dbReference>
<evidence type="ECO:0000256" key="7">
    <source>
        <dbReference type="ARBA" id="ARBA00023237"/>
    </source>
</evidence>
<dbReference type="PANTHER" id="PTHR30026">
    <property type="entry name" value="OUTER MEMBRANE PROTEIN TOLC"/>
    <property type="match status" value="1"/>
</dbReference>
<keyword evidence="3" id="KW-0813">Transport</keyword>
<accession>A0A0M7B1F0</accession>
<gene>
    <name evidence="9" type="primary">bepC_4</name>
    <name evidence="9" type="ORF">LA5096_06082</name>
</gene>
<keyword evidence="8" id="KW-0175">Coiled coil</keyword>
<dbReference type="GeneID" id="97673310"/>
<evidence type="ECO:0000256" key="4">
    <source>
        <dbReference type="ARBA" id="ARBA00022452"/>
    </source>
</evidence>
<evidence type="ECO:0000313" key="10">
    <source>
        <dbReference type="Proteomes" id="UP000049983"/>
    </source>
</evidence>
<keyword evidence="5" id="KW-0812">Transmembrane</keyword>
<dbReference type="NCBIfam" id="TIGR01844">
    <property type="entry name" value="type_I_sec_TolC"/>
    <property type="match status" value="1"/>
</dbReference>
<dbReference type="SUPFAM" id="SSF56954">
    <property type="entry name" value="Outer membrane efflux proteins (OEP)"/>
    <property type="match status" value="1"/>
</dbReference>
<protein>
    <submittedName>
        <fullName evidence="9">Outer membrane efflux protein BepC</fullName>
    </submittedName>
</protein>
<keyword evidence="10" id="KW-1185">Reference proteome</keyword>
<dbReference type="InterPro" id="IPR051906">
    <property type="entry name" value="TolC-like"/>
</dbReference>
<dbReference type="AlphaFoldDB" id="A0A0M7B1F0"/>
<dbReference type="GO" id="GO:0015288">
    <property type="term" value="F:porin activity"/>
    <property type="evidence" value="ECO:0007669"/>
    <property type="project" value="TreeGrafter"/>
</dbReference>
<dbReference type="GO" id="GO:0009279">
    <property type="term" value="C:cell outer membrane"/>
    <property type="evidence" value="ECO:0007669"/>
    <property type="project" value="UniProtKB-SubCell"/>
</dbReference>
<dbReference type="Pfam" id="PF02321">
    <property type="entry name" value="OEP"/>
    <property type="match status" value="2"/>
</dbReference>
<keyword evidence="6" id="KW-0472">Membrane</keyword>
<evidence type="ECO:0000256" key="5">
    <source>
        <dbReference type="ARBA" id="ARBA00022692"/>
    </source>
</evidence>
<dbReference type="EMBL" id="CXWC01000017">
    <property type="protein sequence ID" value="CTQ79220.1"/>
    <property type="molecule type" value="Genomic_DNA"/>
</dbReference>
<dbReference type="InterPro" id="IPR003423">
    <property type="entry name" value="OMP_efflux"/>
</dbReference>
<evidence type="ECO:0000256" key="6">
    <source>
        <dbReference type="ARBA" id="ARBA00023136"/>
    </source>
</evidence>
<evidence type="ECO:0000256" key="2">
    <source>
        <dbReference type="ARBA" id="ARBA00007613"/>
    </source>
</evidence>
<comment type="similarity">
    <text evidence="2">Belongs to the outer membrane factor (OMF) (TC 1.B.17) family.</text>
</comment>
<dbReference type="InterPro" id="IPR010130">
    <property type="entry name" value="T1SS_OMP_TolC"/>
</dbReference>
<dbReference type="GO" id="GO:0015562">
    <property type="term" value="F:efflux transmembrane transporter activity"/>
    <property type="evidence" value="ECO:0007669"/>
    <property type="project" value="InterPro"/>
</dbReference>
<reference evidence="10" key="1">
    <citation type="submission" date="2015-07" db="EMBL/GenBank/DDBJ databases">
        <authorList>
            <person name="Rodrigo-Torres Lidia"/>
            <person name="Arahal R.David."/>
        </authorList>
    </citation>
    <scope>NUCLEOTIDE SEQUENCE [LARGE SCALE GENOMIC DNA]</scope>
    <source>
        <strain evidence="10">CECT 5096</strain>
    </source>
</reference>
<dbReference type="PANTHER" id="PTHR30026:SF22">
    <property type="entry name" value="OUTER MEMBRANE EFFLUX PROTEIN"/>
    <property type="match status" value="1"/>
</dbReference>
<sequence length="466" mass="49332">MICRSTIKAATVGFALMGGVAAVSLIGSAVTPARAETIREALALAYTNNPSLNAARAALRGTDEGVPQALSGWRPTVTAGASIGRTWADANSGNLSNVQNNASISLSISQTLFAGFRTVNSVRQAESIVLAQRESLISSEQDTLLSAASAYVGVIRDTALVSLQRSDLEFLQEQVRAARDRFDVGEGTRTDVSQAEARAAEAQASLNSALANLNSSRAVYRQVIGIEARNLSADAGIAKFVPKSLDSALAVSAEEQPLIRQAQHQVDAAIYSVKTAEGAFLPTVSMSGSVSRSINPSSFFAENQDSVSITGNVSIPIYQAGSASSAVRQSKEALGQTRLQLDVTRDQIRANVISAWGNYQAAEASIIAAQAAVEAQKLALEGVIEEQRVGQRTTLDVLDAQRELVTQQSNLVSAQSNRIVSGYQLVAAVGKLDARGLGLRVKIYEPTQHYEAVRGKWFGLRTPDGR</sequence>
<name>A0A0M7B1F0_9HYPH</name>
<keyword evidence="7" id="KW-0998">Cell outer membrane</keyword>
<organism evidence="9 10">
    <name type="scientific">Roseibium album</name>
    <dbReference type="NCBI Taxonomy" id="311410"/>
    <lineage>
        <taxon>Bacteria</taxon>
        <taxon>Pseudomonadati</taxon>
        <taxon>Pseudomonadota</taxon>
        <taxon>Alphaproteobacteria</taxon>
        <taxon>Hyphomicrobiales</taxon>
        <taxon>Stappiaceae</taxon>
        <taxon>Roseibium</taxon>
    </lineage>
</organism>
<evidence type="ECO:0000256" key="3">
    <source>
        <dbReference type="ARBA" id="ARBA00022448"/>
    </source>
</evidence>
<dbReference type="GO" id="GO:1990281">
    <property type="term" value="C:efflux pump complex"/>
    <property type="evidence" value="ECO:0007669"/>
    <property type="project" value="TreeGrafter"/>
</dbReference>
<proteinExistence type="inferred from homology"/>
<evidence type="ECO:0000313" key="9">
    <source>
        <dbReference type="EMBL" id="CTQ79220.1"/>
    </source>
</evidence>
<feature type="coiled-coil region" evidence="8">
    <location>
        <begin position="161"/>
        <end position="212"/>
    </location>
</feature>
<comment type="subcellular location">
    <subcellularLocation>
        <location evidence="1">Cell outer membrane</location>
    </subcellularLocation>
</comment>
<dbReference type="Proteomes" id="UP000049983">
    <property type="component" value="Unassembled WGS sequence"/>
</dbReference>
<evidence type="ECO:0000256" key="1">
    <source>
        <dbReference type="ARBA" id="ARBA00004442"/>
    </source>
</evidence>